<protein>
    <submittedName>
        <fullName evidence="2">Transpos assoc domain-containing protein</fullName>
    </submittedName>
</protein>
<name>A0ABD1QXV3_9LAMI</name>
<organism evidence="2 3">
    <name type="scientific">Abeliophyllum distichum</name>
    <dbReference type="NCBI Taxonomy" id="126358"/>
    <lineage>
        <taxon>Eukaryota</taxon>
        <taxon>Viridiplantae</taxon>
        <taxon>Streptophyta</taxon>
        <taxon>Embryophyta</taxon>
        <taxon>Tracheophyta</taxon>
        <taxon>Spermatophyta</taxon>
        <taxon>Magnoliopsida</taxon>
        <taxon>eudicotyledons</taxon>
        <taxon>Gunneridae</taxon>
        <taxon>Pentapetalae</taxon>
        <taxon>asterids</taxon>
        <taxon>lamiids</taxon>
        <taxon>Lamiales</taxon>
        <taxon>Oleaceae</taxon>
        <taxon>Forsythieae</taxon>
        <taxon>Abeliophyllum</taxon>
    </lineage>
</organism>
<evidence type="ECO:0000259" key="1">
    <source>
        <dbReference type="Pfam" id="PF13963"/>
    </source>
</evidence>
<evidence type="ECO:0000313" key="3">
    <source>
        <dbReference type="Proteomes" id="UP001604336"/>
    </source>
</evidence>
<dbReference type="AlphaFoldDB" id="A0ABD1QXV3"/>
<dbReference type="Proteomes" id="UP001604336">
    <property type="component" value="Unassembled WGS sequence"/>
</dbReference>
<comment type="caution">
    <text evidence="2">The sequence shown here is derived from an EMBL/GenBank/DDBJ whole genome shotgun (WGS) entry which is preliminary data.</text>
</comment>
<feature type="domain" description="Transposase-associated" evidence="1">
    <location>
        <begin position="2"/>
        <end position="41"/>
    </location>
</feature>
<gene>
    <name evidence="2" type="ORF">Adt_33670</name>
</gene>
<dbReference type="Pfam" id="PF13963">
    <property type="entry name" value="Transpos_assoc"/>
    <property type="match status" value="1"/>
</dbReference>
<keyword evidence="3" id="KW-1185">Reference proteome</keyword>
<sequence length="103" mass="11589">MIKCPCTRCLDGLTHQSKIVEAHIFDHSFAESYVTWTYHGETEVQIANVYTQNERAGVEDEMVNVMDNVVGDEHASTCTNGYYDELFKALHSKLYSGVSSFSS</sequence>
<evidence type="ECO:0000313" key="2">
    <source>
        <dbReference type="EMBL" id="KAL2480704.1"/>
    </source>
</evidence>
<accession>A0ABD1QXV3</accession>
<proteinExistence type="predicted"/>
<dbReference type="EMBL" id="JBFOLK010000010">
    <property type="protein sequence ID" value="KAL2480704.1"/>
    <property type="molecule type" value="Genomic_DNA"/>
</dbReference>
<reference evidence="3" key="1">
    <citation type="submission" date="2024-07" db="EMBL/GenBank/DDBJ databases">
        <title>Two chromosome-level genome assemblies of Korean endemic species Abeliophyllum distichum and Forsythia ovata (Oleaceae).</title>
        <authorList>
            <person name="Jang H."/>
        </authorList>
    </citation>
    <scope>NUCLEOTIDE SEQUENCE [LARGE SCALE GENOMIC DNA]</scope>
</reference>
<dbReference type="InterPro" id="IPR029480">
    <property type="entry name" value="Transpos_assoc"/>
</dbReference>